<dbReference type="InterPro" id="IPR007404">
    <property type="entry name" value="YdjM-like"/>
</dbReference>
<evidence type="ECO:0000313" key="2">
    <source>
        <dbReference type="EMBL" id="PTL38629.1"/>
    </source>
</evidence>
<dbReference type="RefSeq" id="WP_107585194.1">
    <property type="nucleotide sequence ID" value="NZ_PZJJ01000016.1"/>
</dbReference>
<evidence type="ECO:0008006" key="4">
    <source>
        <dbReference type="Google" id="ProtNLM"/>
    </source>
</evidence>
<protein>
    <recommendedName>
        <fullName evidence="4">Metal-dependent hydrolase</fullName>
    </recommendedName>
</protein>
<name>A0A2T4U5G5_9BACI</name>
<gene>
    <name evidence="2" type="ORF">C6Y45_10625</name>
</gene>
<evidence type="ECO:0000256" key="1">
    <source>
        <dbReference type="SAM" id="Phobius"/>
    </source>
</evidence>
<accession>A0A2T4U5G5</accession>
<feature type="transmembrane region" description="Helical" evidence="1">
    <location>
        <begin position="31"/>
        <end position="47"/>
    </location>
</feature>
<keyword evidence="1" id="KW-0812">Transmembrane</keyword>
<comment type="caution">
    <text evidence="2">The sequence shown here is derived from an EMBL/GenBank/DDBJ whole genome shotgun (WGS) entry which is preliminary data.</text>
</comment>
<organism evidence="2 3">
    <name type="scientific">Alkalicoccus saliphilus</name>
    <dbReference type="NCBI Taxonomy" id="200989"/>
    <lineage>
        <taxon>Bacteria</taxon>
        <taxon>Bacillati</taxon>
        <taxon>Bacillota</taxon>
        <taxon>Bacilli</taxon>
        <taxon>Bacillales</taxon>
        <taxon>Bacillaceae</taxon>
        <taxon>Alkalicoccus</taxon>
    </lineage>
</organism>
<reference evidence="2 3" key="1">
    <citation type="submission" date="2018-03" db="EMBL/GenBank/DDBJ databases">
        <title>Alkalicoccus saliphilus sp. nov., isolated from a mineral pool.</title>
        <authorList>
            <person name="Zhao B."/>
        </authorList>
    </citation>
    <scope>NUCLEOTIDE SEQUENCE [LARGE SCALE GENOMIC DNA]</scope>
    <source>
        <strain evidence="2 3">6AG</strain>
    </source>
</reference>
<sequence length="156" mass="16829">MRYYSHLATAAAGAVLLSESPLPVFSGELGAAAGAGILIGAVLPDIDETRSWLGRRAKPLSFIIKFLFGHRGITHSGLALFLAVYGFLQLDQPFFAGICFGIAAHITADLFSYGGVPLFYPFRKKRTSLPLYKTGSIIETILFLGALAYLLIIFIS</sequence>
<feature type="transmembrane region" description="Helical" evidence="1">
    <location>
        <begin position="68"/>
        <end position="88"/>
    </location>
</feature>
<evidence type="ECO:0000313" key="3">
    <source>
        <dbReference type="Proteomes" id="UP000240509"/>
    </source>
</evidence>
<dbReference type="Proteomes" id="UP000240509">
    <property type="component" value="Unassembled WGS sequence"/>
</dbReference>
<dbReference type="EMBL" id="PZJJ01000016">
    <property type="protein sequence ID" value="PTL38629.1"/>
    <property type="molecule type" value="Genomic_DNA"/>
</dbReference>
<keyword evidence="1" id="KW-1133">Transmembrane helix</keyword>
<dbReference type="AlphaFoldDB" id="A0A2T4U5G5"/>
<keyword evidence="1" id="KW-0472">Membrane</keyword>
<keyword evidence="3" id="KW-1185">Reference proteome</keyword>
<proteinExistence type="predicted"/>
<dbReference type="PANTHER" id="PTHR35531">
    <property type="entry name" value="INNER MEMBRANE PROTEIN YBCI-RELATED"/>
    <property type="match status" value="1"/>
</dbReference>
<dbReference type="OrthoDB" id="5459053at2"/>
<feature type="transmembrane region" description="Helical" evidence="1">
    <location>
        <begin position="137"/>
        <end position="155"/>
    </location>
</feature>
<feature type="transmembrane region" description="Helical" evidence="1">
    <location>
        <begin position="94"/>
        <end position="116"/>
    </location>
</feature>
<dbReference type="PANTHER" id="PTHR35531:SF1">
    <property type="entry name" value="INNER MEMBRANE PROTEIN YBCI-RELATED"/>
    <property type="match status" value="1"/>
</dbReference>
<dbReference type="Pfam" id="PF04307">
    <property type="entry name" value="YdjM"/>
    <property type="match status" value="1"/>
</dbReference>